<proteinExistence type="predicted"/>
<feature type="region of interest" description="Disordered" evidence="1">
    <location>
        <begin position="39"/>
        <end position="128"/>
    </location>
</feature>
<dbReference type="AlphaFoldDB" id="A0A426ZFQ8"/>
<gene>
    <name evidence="2" type="ORF">B296_00043182</name>
</gene>
<feature type="compositionally biased region" description="Polar residues" evidence="1">
    <location>
        <begin position="113"/>
        <end position="128"/>
    </location>
</feature>
<name>A0A426ZFQ8_ENSVE</name>
<feature type="compositionally biased region" description="Polar residues" evidence="1">
    <location>
        <begin position="39"/>
        <end position="55"/>
    </location>
</feature>
<evidence type="ECO:0000256" key="1">
    <source>
        <dbReference type="SAM" id="MobiDB-lite"/>
    </source>
</evidence>
<protein>
    <submittedName>
        <fullName evidence="2">Uncharacterized protein</fullName>
    </submittedName>
</protein>
<feature type="compositionally biased region" description="Polar residues" evidence="1">
    <location>
        <begin position="83"/>
        <end position="93"/>
    </location>
</feature>
<evidence type="ECO:0000313" key="2">
    <source>
        <dbReference type="EMBL" id="RRT62803.1"/>
    </source>
</evidence>
<reference evidence="2 3" key="1">
    <citation type="journal article" date="2014" name="Agronomy (Basel)">
        <title>A Draft Genome Sequence for Ensete ventricosum, the Drought-Tolerant Tree Against Hunger.</title>
        <authorList>
            <person name="Harrison J."/>
            <person name="Moore K.A."/>
            <person name="Paszkiewicz K."/>
            <person name="Jones T."/>
            <person name="Grant M."/>
            <person name="Ambacheew D."/>
            <person name="Muzemil S."/>
            <person name="Studholme D.J."/>
        </authorList>
    </citation>
    <scope>NUCLEOTIDE SEQUENCE [LARGE SCALE GENOMIC DNA]</scope>
</reference>
<organism evidence="2 3">
    <name type="scientific">Ensete ventricosum</name>
    <name type="common">Abyssinian banana</name>
    <name type="synonym">Musa ensete</name>
    <dbReference type="NCBI Taxonomy" id="4639"/>
    <lineage>
        <taxon>Eukaryota</taxon>
        <taxon>Viridiplantae</taxon>
        <taxon>Streptophyta</taxon>
        <taxon>Embryophyta</taxon>
        <taxon>Tracheophyta</taxon>
        <taxon>Spermatophyta</taxon>
        <taxon>Magnoliopsida</taxon>
        <taxon>Liliopsida</taxon>
        <taxon>Zingiberales</taxon>
        <taxon>Musaceae</taxon>
        <taxon>Ensete</taxon>
    </lineage>
</organism>
<comment type="caution">
    <text evidence="2">The sequence shown here is derived from an EMBL/GenBank/DDBJ whole genome shotgun (WGS) entry which is preliminary data.</text>
</comment>
<feature type="compositionally biased region" description="Basic and acidic residues" evidence="1">
    <location>
        <begin position="57"/>
        <end position="71"/>
    </location>
</feature>
<evidence type="ECO:0000313" key="3">
    <source>
        <dbReference type="Proteomes" id="UP000287651"/>
    </source>
</evidence>
<sequence length="315" mass="34465">MAVFNGIAREQAIRVPISWQTGTYRSVWGLTARSESSGFSSVKTMTKVQSLNTPQPDDPRGVKQQKERSTVDVKGSIPGSRFVSPSASTTSISPLKVNSKVQQNDPRLKRTSDSSNLGNNRGSNDAATLGHSTQFCAVDKLRISAMKPSSERCLRDMDSRNVKSKDGAEVLGWKFGTKRTSRSSDQSEEVSLCSADSNFELTAKDFPSSSLNFRNLPSLEGTSDVQNFSKATNAIHAHQKVENHKKAMLIAGEGTALDIGDDLNPKKPIIQSLPNEASIPMHPLRASVIPELDYIWQYDMFFLVHTSCLNSSLAI</sequence>
<dbReference type="Proteomes" id="UP000287651">
    <property type="component" value="Unassembled WGS sequence"/>
</dbReference>
<dbReference type="EMBL" id="AMZH03006847">
    <property type="protein sequence ID" value="RRT62803.1"/>
    <property type="molecule type" value="Genomic_DNA"/>
</dbReference>
<accession>A0A426ZFQ8</accession>